<dbReference type="InterPro" id="IPR018526">
    <property type="entry name" value="Glyco_hydro_29_CS"/>
</dbReference>
<evidence type="ECO:0000256" key="14">
    <source>
        <dbReference type="ARBA" id="ARBA00023295"/>
    </source>
</evidence>
<dbReference type="FunFam" id="3.20.20.80:FF:000027">
    <property type="entry name" value="Alpha-L-fucosidase"/>
    <property type="match status" value="1"/>
</dbReference>
<dbReference type="Pfam" id="PF01120">
    <property type="entry name" value="Alpha_L_fucos"/>
    <property type="match status" value="1"/>
</dbReference>
<evidence type="ECO:0000256" key="8">
    <source>
        <dbReference type="ARBA" id="ARBA00014025"/>
    </source>
</evidence>
<evidence type="ECO:0000256" key="9">
    <source>
        <dbReference type="ARBA" id="ARBA00022729"/>
    </source>
</evidence>
<dbReference type="PRINTS" id="PR00741">
    <property type="entry name" value="GLHYDRLASE29"/>
</dbReference>
<dbReference type="SUPFAM" id="SSF51445">
    <property type="entry name" value="(Trans)glycosidases"/>
    <property type="match status" value="1"/>
</dbReference>
<comment type="function">
    <text evidence="3">Alpha-L-fucosidase is responsible for hydrolyzing the alpha-1,6-linked fucose joined to the reducing-end N-acetylglucosamine of the carbohydrate moieties of glycoproteins.</text>
</comment>
<keyword evidence="10" id="KW-0378">Hydrolase</keyword>
<feature type="chain" id="PRO_5025368048" description="Tissue alpha-L-fucosidase" evidence="17">
    <location>
        <begin position="18"/>
        <end position="558"/>
    </location>
</feature>
<evidence type="ECO:0000256" key="15">
    <source>
        <dbReference type="ARBA" id="ARBA00031765"/>
    </source>
</evidence>
<dbReference type="Gene3D" id="2.60.40.1180">
    <property type="entry name" value="Golgi alpha-mannosidase II"/>
    <property type="match status" value="1"/>
</dbReference>
<evidence type="ECO:0000256" key="17">
    <source>
        <dbReference type="SAM" id="SignalP"/>
    </source>
</evidence>
<accession>A0A6A4RZP1</accession>
<dbReference type="Pfam" id="PF16757">
    <property type="entry name" value="Fucosidase_C"/>
    <property type="match status" value="1"/>
</dbReference>
<evidence type="ECO:0000313" key="20">
    <source>
        <dbReference type="EMBL" id="KAF0024632.1"/>
    </source>
</evidence>
<dbReference type="PANTHER" id="PTHR10030:SF2">
    <property type="entry name" value="TISSUE ALPHA-L-FUCOSIDASE"/>
    <property type="match status" value="1"/>
</dbReference>
<dbReference type="InterPro" id="IPR000933">
    <property type="entry name" value="Glyco_hydro_29"/>
</dbReference>
<comment type="catalytic activity">
    <reaction evidence="2">
        <text>a neolactoside IV(2)-alpha-Fuc-nLc4Cer(d18:0) + H2O = a neolactoside nLc4Cer(d18:0) + L-fucose</text>
        <dbReference type="Rhea" id="RHEA:49308"/>
        <dbReference type="ChEBI" id="CHEBI:2181"/>
        <dbReference type="ChEBI" id="CHEBI:15377"/>
        <dbReference type="ChEBI" id="CHEBI:91119"/>
        <dbReference type="ChEBI" id="CHEBI:91121"/>
    </reaction>
    <physiologicalReaction direction="left-to-right" evidence="2">
        <dbReference type="Rhea" id="RHEA:49309"/>
    </physiologicalReaction>
</comment>
<keyword evidence="11" id="KW-0443">Lipid metabolism</keyword>
<evidence type="ECO:0000256" key="3">
    <source>
        <dbReference type="ARBA" id="ARBA00004071"/>
    </source>
</evidence>
<dbReference type="InterPro" id="IPR031919">
    <property type="entry name" value="Fucosidase_C"/>
</dbReference>
<dbReference type="PROSITE" id="PS00385">
    <property type="entry name" value="ALPHA_L_FUCOSIDASE"/>
    <property type="match status" value="1"/>
</dbReference>
<feature type="domain" description="Glycoside hydrolase family 29 N-terminal" evidence="18">
    <location>
        <begin position="12"/>
        <end position="351"/>
    </location>
</feature>
<evidence type="ECO:0000256" key="6">
    <source>
        <dbReference type="ARBA" id="ARBA00011881"/>
    </source>
</evidence>
<evidence type="ECO:0000313" key="21">
    <source>
        <dbReference type="Proteomes" id="UP000438429"/>
    </source>
</evidence>
<keyword evidence="9 17" id="KW-0732">Signal</keyword>
<dbReference type="InterPro" id="IPR017853">
    <property type="entry name" value="GH"/>
</dbReference>
<keyword evidence="14" id="KW-0326">Glycosidase</keyword>
<evidence type="ECO:0000256" key="12">
    <source>
        <dbReference type="ARBA" id="ARBA00023180"/>
    </source>
</evidence>
<dbReference type="AlphaFoldDB" id="A0A6A4RZP1"/>
<dbReference type="Proteomes" id="UP000438429">
    <property type="component" value="Unassembled WGS sequence"/>
</dbReference>
<gene>
    <name evidence="20" type="ORF">F2P81_023434</name>
</gene>
<evidence type="ECO:0000256" key="5">
    <source>
        <dbReference type="ARBA" id="ARBA00007951"/>
    </source>
</evidence>
<comment type="subunit">
    <text evidence="6">Homotetramer.</text>
</comment>
<evidence type="ECO:0000256" key="1">
    <source>
        <dbReference type="ARBA" id="ARBA00000321"/>
    </source>
</evidence>
<reference evidence="20 21" key="1">
    <citation type="submission" date="2019-06" db="EMBL/GenBank/DDBJ databases">
        <title>Draft genomes of female and male turbot (Scophthalmus maximus).</title>
        <authorList>
            <person name="Xu H."/>
            <person name="Xu X.-W."/>
            <person name="Shao C."/>
            <person name="Chen S."/>
        </authorList>
    </citation>
    <scope>NUCLEOTIDE SEQUENCE [LARGE SCALE GENOMIC DNA]</scope>
    <source>
        <strain evidence="20">Ysfricsl-2016a</strain>
        <tissue evidence="20">Blood</tissue>
    </source>
</reference>
<comment type="subcellular location">
    <subcellularLocation>
        <location evidence="4">Lysosome</location>
    </subcellularLocation>
</comment>
<protein>
    <recommendedName>
        <fullName evidence="8">Tissue alpha-L-fucosidase</fullName>
        <ecNumber evidence="7">3.2.1.51</ecNumber>
    </recommendedName>
    <alternativeName>
        <fullName evidence="15">Alpha-L-fucosidase I</fullName>
    </alternativeName>
    <alternativeName>
        <fullName evidence="16">Alpha-L-fucoside fucohydrolase 1</fullName>
    </alternativeName>
</protein>
<dbReference type="SMART" id="SM00812">
    <property type="entry name" value="Alpha_L_fucos"/>
    <property type="match status" value="1"/>
</dbReference>
<keyword evidence="12" id="KW-0325">Glycoprotein</keyword>
<evidence type="ECO:0000256" key="11">
    <source>
        <dbReference type="ARBA" id="ARBA00023098"/>
    </source>
</evidence>
<comment type="caution">
    <text evidence="20">The sequence shown here is derived from an EMBL/GenBank/DDBJ whole genome shotgun (WGS) entry which is preliminary data.</text>
</comment>
<dbReference type="EC" id="3.2.1.51" evidence="7"/>
<keyword evidence="13" id="KW-0458">Lysosome</keyword>
<evidence type="ECO:0000256" key="4">
    <source>
        <dbReference type="ARBA" id="ARBA00004371"/>
    </source>
</evidence>
<evidence type="ECO:0000256" key="2">
    <source>
        <dbReference type="ARBA" id="ARBA00000419"/>
    </source>
</evidence>
<comment type="catalytic activity">
    <reaction evidence="1">
        <text>a neolactoside IV(2)-alpha-Fuc-nLc4Cer(d18:1(4E)) + H2O = a neolactoside nLc4Cer(d18:1(4E)) + L-fucose</text>
        <dbReference type="Rhea" id="RHEA:48224"/>
        <dbReference type="ChEBI" id="CHEBI:2181"/>
        <dbReference type="ChEBI" id="CHEBI:15377"/>
        <dbReference type="ChEBI" id="CHEBI:17006"/>
        <dbReference type="ChEBI" id="CHEBI:28691"/>
    </reaction>
    <physiologicalReaction direction="left-to-right" evidence="1">
        <dbReference type="Rhea" id="RHEA:48225"/>
    </physiologicalReaction>
</comment>
<evidence type="ECO:0000256" key="7">
    <source>
        <dbReference type="ARBA" id="ARBA00012662"/>
    </source>
</evidence>
<evidence type="ECO:0000259" key="18">
    <source>
        <dbReference type="Pfam" id="PF01120"/>
    </source>
</evidence>
<name>A0A6A4RZP1_SCOMX</name>
<dbReference type="GO" id="GO:0005764">
    <property type="term" value="C:lysosome"/>
    <property type="evidence" value="ECO:0007669"/>
    <property type="project" value="UniProtKB-SubCell"/>
</dbReference>
<evidence type="ECO:0000256" key="16">
    <source>
        <dbReference type="ARBA" id="ARBA00032971"/>
    </source>
</evidence>
<dbReference type="InterPro" id="IPR013780">
    <property type="entry name" value="Glyco_hydro_b"/>
</dbReference>
<dbReference type="Gene3D" id="3.20.20.80">
    <property type="entry name" value="Glycosidases"/>
    <property type="match status" value="1"/>
</dbReference>
<comment type="similarity">
    <text evidence="5">Belongs to the glycosyl hydrolase 29 family.</text>
</comment>
<dbReference type="GO" id="GO:0016139">
    <property type="term" value="P:glycoside catabolic process"/>
    <property type="evidence" value="ECO:0007669"/>
    <property type="project" value="TreeGrafter"/>
</dbReference>
<dbReference type="GO" id="GO:0006629">
    <property type="term" value="P:lipid metabolic process"/>
    <property type="evidence" value="ECO:0007669"/>
    <property type="project" value="UniProtKB-KW"/>
</dbReference>
<proteinExistence type="inferred from homology"/>
<dbReference type="InterPro" id="IPR057739">
    <property type="entry name" value="Glyco_hydro_29_N"/>
</dbReference>
<sequence length="558" mass="63431">MSVLCLLAAALVGQSAARYAANWTSLDARPLPSWYDEAKVGVFVHWGVFSVPGFQSEWFWWNWQGRQPPDASIVSYMARNYPPGFSYAEFAPQFKAQFFNPEQWADIFKASGAKYVVLTAKHHEGFTNWGSPYSWNWNSVDNGPHRDLVGDLGDAVRKRSLHYGLYNSLYEWFHPLYLLDKKNGFKTQHFVLDKLLPELYNMVVRYKPELIWSDGDWEAPDTYWNSTQFLAWLYNDSPVKDTIVTNDRWGAGCACKHGGYYNCADKYTPGKLPKHKWEKCTSVDTLSWGYRWNMQLRELMGLPSIIKDLVYTVALGGNYLLNVGPTIEGMIPPVFEERLKGVGAWLDINGEAIYASKPWRVQADNTTVPVWYTSKGTTVYAIITDKPSKSTLQLFEPKTSAATQVTLLGNPKPLPWSPVSPSSGLIILLPQLPFTPAVKTVMLYCKCSSRQTRVRSLHKEHLHIQTAPLLSAKGWSTDTWGVVEGNEGEGERETENCFTFFDRGPGWTYGTWVDGASWGRLSAFGGRSLGTEAHLTLMAFKLMERESSMFIHPYWWHQ</sequence>
<evidence type="ECO:0000256" key="10">
    <source>
        <dbReference type="ARBA" id="ARBA00022801"/>
    </source>
</evidence>
<feature type="domain" description="Alpha-L-fucosidase C-terminal" evidence="19">
    <location>
        <begin position="362"/>
        <end position="434"/>
    </location>
</feature>
<dbReference type="GO" id="GO:0006004">
    <property type="term" value="P:fucose metabolic process"/>
    <property type="evidence" value="ECO:0007669"/>
    <property type="project" value="InterPro"/>
</dbReference>
<evidence type="ECO:0000259" key="19">
    <source>
        <dbReference type="Pfam" id="PF16757"/>
    </source>
</evidence>
<feature type="signal peptide" evidence="17">
    <location>
        <begin position="1"/>
        <end position="17"/>
    </location>
</feature>
<dbReference type="PANTHER" id="PTHR10030">
    <property type="entry name" value="ALPHA-L-FUCOSIDASE"/>
    <property type="match status" value="1"/>
</dbReference>
<organism evidence="20 21">
    <name type="scientific">Scophthalmus maximus</name>
    <name type="common">Turbot</name>
    <name type="synonym">Psetta maxima</name>
    <dbReference type="NCBI Taxonomy" id="52904"/>
    <lineage>
        <taxon>Eukaryota</taxon>
        <taxon>Metazoa</taxon>
        <taxon>Chordata</taxon>
        <taxon>Craniata</taxon>
        <taxon>Vertebrata</taxon>
        <taxon>Euteleostomi</taxon>
        <taxon>Actinopterygii</taxon>
        <taxon>Neopterygii</taxon>
        <taxon>Teleostei</taxon>
        <taxon>Neoteleostei</taxon>
        <taxon>Acanthomorphata</taxon>
        <taxon>Carangaria</taxon>
        <taxon>Pleuronectiformes</taxon>
        <taxon>Pleuronectoidei</taxon>
        <taxon>Scophthalmidae</taxon>
        <taxon>Scophthalmus</taxon>
    </lineage>
</organism>
<dbReference type="GO" id="GO:0004560">
    <property type="term" value="F:alpha-L-fucosidase activity"/>
    <property type="evidence" value="ECO:0007669"/>
    <property type="project" value="UniProtKB-EC"/>
</dbReference>
<dbReference type="InterPro" id="IPR016286">
    <property type="entry name" value="FUC_metazoa-typ"/>
</dbReference>
<dbReference type="EMBL" id="VEVO01000021">
    <property type="protein sequence ID" value="KAF0024632.1"/>
    <property type="molecule type" value="Genomic_DNA"/>
</dbReference>
<evidence type="ECO:0000256" key="13">
    <source>
        <dbReference type="ARBA" id="ARBA00023228"/>
    </source>
</evidence>